<name>A0AAV0UXR4_9STRA</name>
<dbReference type="Pfam" id="PF14904">
    <property type="entry name" value="FAM86"/>
    <property type="match status" value="1"/>
</dbReference>
<dbReference type="GO" id="GO:0016740">
    <property type="term" value="F:transferase activity"/>
    <property type="evidence" value="ECO:0007669"/>
    <property type="project" value="UniProtKB-KW"/>
</dbReference>
<dbReference type="AlphaFoldDB" id="A0AAV0UXR4"/>
<proteinExistence type="inferred from homology"/>
<dbReference type="InterPro" id="IPR019410">
    <property type="entry name" value="Methyltransf_16"/>
</dbReference>
<dbReference type="SUPFAM" id="SSF53335">
    <property type="entry name" value="S-adenosyl-L-methionine-dependent methyltransferases"/>
    <property type="match status" value="1"/>
</dbReference>
<evidence type="ECO:0000256" key="1">
    <source>
        <dbReference type="ARBA" id="ARBA00005511"/>
    </source>
</evidence>
<reference evidence="4" key="1">
    <citation type="submission" date="2022-12" db="EMBL/GenBank/DDBJ databases">
        <authorList>
            <person name="Webb A."/>
        </authorList>
    </citation>
    <scope>NUCLEOTIDE SEQUENCE</scope>
    <source>
        <strain evidence="4">Pd1</strain>
    </source>
</reference>
<dbReference type="Proteomes" id="UP001162029">
    <property type="component" value="Unassembled WGS sequence"/>
</dbReference>
<organism evidence="4 5">
    <name type="scientific">Peronospora destructor</name>
    <dbReference type="NCBI Taxonomy" id="86335"/>
    <lineage>
        <taxon>Eukaryota</taxon>
        <taxon>Sar</taxon>
        <taxon>Stramenopiles</taxon>
        <taxon>Oomycota</taxon>
        <taxon>Peronosporomycetes</taxon>
        <taxon>Peronosporales</taxon>
        <taxon>Peronosporaceae</taxon>
        <taxon>Peronospora</taxon>
    </lineage>
</organism>
<accession>A0AAV0UXR4</accession>
<sequence length="354" mass="40688">MKRIELQDVLEAYRAMEPVRELIKKIKTQFKEKRHWASLEFQTHMMQVVVNDPICNDFAPQRKYTYRLLKSYLNEIEAVYAEAADGLMEAFMELVLHSKLVDDSLDAEAMHHVSYTVPTANSSVIVTCRVASVFNEVGLKLWEAGWFLAEYVIAHTSEFHDRKVLEFGAGVGFTGMVVACVCRSSRVVLTDYAPTVMQNLRYNVEINSNKFICPVEVQTLDWETWQPTDHEDERPNILLAGDCVYDVGAFPALMHALQAFFEKGEESTYQQPQRVAIFAATIRNQKTFQEFLDQLAVHLIDYVDITTAATEKIGKQTFSYPNREQIRICRLSRTIPDKLVEKKEEVSVYSFDIV</sequence>
<comment type="caution">
    <text evidence="4">The sequence shown here is derived from an EMBL/GenBank/DDBJ whole genome shotgun (WGS) entry which is preliminary data.</text>
</comment>
<dbReference type="InterPro" id="IPR029063">
    <property type="entry name" value="SAM-dependent_MTases_sf"/>
</dbReference>
<gene>
    <name evidence="4" type="ORF">PDE001_LOCUS7941</name>
</gene>
<dbReference type="CDD" id="cd02440">
    <property type="entry name" value="AdoMet_MTases"/>
    <property type="match status" value="1"/>
</dbReference>
<evidence type="ECO:0000259" key="3">
    <source>
        <dbReference type="Pfam" id="PF14904"/>
    </source>
</evidence>
<dbReference type="PANTHER" id="PTHR14614">
    <property type="entry name" value="HEPATOCELLULAR CARCINOMA-ASSOCIATED ANTIGEN"/>
    <property type="match status" value="1"/>
</dbReference>
<evidence type="ECO:0000313" key="5">
    <source>
        <dbReference type="Proteomes" id="UP001162029"/>
    </source>
</evidence>
<protein>
    <recommendedName>
        <fullName evidence="3">FAM86 N-terminal domain-containing protein</fullName>
    </recommendedName>
</protein>
<keyword evidence="5" id="KW-1185">Reference proteome</keyword>
<comment type="similarity">
    <text evidence="1">Belongs to the class I-like SAM-binding methyltransferase superfamily. EEF2KMT family.</text>
</comment>
<evidence type="ECO:0000256" key="2">
    <source>
        <dbReference type="ARBA" id="ARBA00022679"/>
    </source>
</evidence>
<dbReference type="Pfam" id="PF10294">
    <property type="entry name" value="Methyltransf_16"/>
    <property type="match status" value="1"/>
</dbReference>
<dbReference type="InterPro" id="IPR029426">
    <property type="entry name" value="FAM86_N"/>
</dbReference>
<dbReference type="EMBL" id="CANTFM010001611">
    <property type="protein sequence ID" value="CAI5741706.1"/>
    <property type="molecule type" value="Genomic_DNA"/>
</dbReference>
<evidence type="ECO:0000313" key="4">
    <source>
        <dbReference type="EMBL" id="CAI5741706.1"/>
    </source>
</evidence>
<keyword evidence="2" id="KW-0808">Transferase</keyword>
<dbReference type="Gene3D" id="3.40.50.150">
    <property type="entry name" value="Vaccinia Virus protein VP39"/>
    <property type="match status" value="1"/>
</dbReference>
<dbReference type="PANTHER" id="PTHR14614:SF163">
    <property type="entry name" value="METHYLTRANSFERASE SMALL DOMAIN-CONTAINING PROTEIN"/>
    <property type="match status" value="1"/>
</dbReference>
<feature type="domain" description="FAM86 N-terminal" evidence="3">
    <location>
        <begin position="34"/>
        <end position="93"/>
    </location>
</feature>